<dbReference type="Proteomes" id="UP000216035">
    <property type="component" value="Unassembled WGS sequence"/>
</dbReference>
<evidence type="ECO:0000256" key="1">
    <source>
        <dbReference type="SAM" id="SignalP"/>
    </source>
</evidence>
<name>A0A256A3M8_9FLAO</name>
<evidence type="ECO:0000313" key="3">
    <source>
        <dbReference type="Proteomes" id="UP000216035"/>
    </source>
</evidence>
<dbReference type="RefSeq" id="WP_094485177.1">
    <property type="nucleotide sequence ID" value="NZ_NOXX01000130.1"/>
</dbReference>
<feature type="signal peptide" evidence="1">
    <location>
        <begin position="1"/>
        <end position="20"/>
    </location>
</feature>
<accession>A0A256A3M8</accession>
<evidence type="ECO:0000313" key="2">
    <source>
        <dbReference type="EMBL" id="OYQ48239.1"/>
    </source>
</evidence>
<reference evidence="2 3" key="1">
    <citation type="submission" date="2017-07" db="EMBL/GenBank/DDBJ databases">
        <title>Flavobacterium cyanobacteriorum sp. nov., isolated from cyanobacterial aggregates in a eutrophic lake.</title>
        <authorList>
            <person name="Cai H."/>
        </authorList>
    </citation>
    <scope>NUCLEOTIDE SEQUENCE [LARGE SCALE GENOMIC DNA]</scope>
    <source>
        <strain evidence="2 3">TH167</strain>
    </source>
</reference>
<keyword evidence="1" id="KW-0732">Signal</keyword>
<protein>
    <recommendedName>
        <fullName evidence="4">Tetratricopeptide repeat protein</fullName>
    </recommendedName>
</protein>
<gene>
    <name evidence="2" type="ORF">CHX27_02435</name>
</gene>
<keyword evidence="3" id="KW-1185">Reference proteome</keyword>
<comment type="caution">
    <text evidence="2">The sequence shown here is derived from an EMBL/GenBank/DDBJ whole genome shotgun (WGS) entry which is preliminary data.</text>
</comment>
<dbReference type="EMBL" id="NOXX01000130">
    <property type="protein sequence ID" value="OYQ48239.1"/>
    <property type="molecule type" value="Genomic_DNA"/>
</dbReference>
<organism evidence="2 3">
    <name type="scientific">Flavobacterium aurantiibacter</name>
    <dbReference type="NCBI Taxonomy" id="2023067"/>
    <lineage>
        <taxon>Bacteria</taxon>
        <taxon>Pseudomonadati</taxon>
        <taxon>Bacteroidota</taxon>
        <taxon>Flavobacteriia</taxon>
        <taxon>Flavobacteriales</taxon>
        <taxon>Flavobacteriaceae</taxon>
        <taxon>Flavobacterium</taxon>
    </lineage>
</organism>
<evidence type="ECO:0008006" key="4">
    <source>
        <dbReference type="Google" id="ProtNLM"/>
    </source>
</evidence>
<dbReference type="OrthoDB" id="1451408at2"/>
<sequence>MKKILFACLLLSGASFGQNATGFWDKDRSFTKEIKLKAGDRQVVAVTDFPTGTTEFVYRITVLDENQQLSNNLFSLLKSIPDPSGISQGAAGGVFLLSKVNGSDKCRYALFGDAADADKFQKTGTLKNACYAATDALSKDAGRLFGKNFSCTAKKLYIGVESDNWLFSQKIVLEVVPWVDARKSSGWTAARKKEIIALAKEGGVANKMLQPNEFCSCILEKISAQYTYEQYTELLAEEKMRLYSKSGSLCLSQKESNAGILAAIRKDVQQYIDKEQFEKAISLLETTIFEYKLQKTEDVNSLARAFIFSKQFDNALQIFAANPSLSNVETKILHGHALLLTGEKQEAVDKYKSVIKQQVSSKISARKLIESDFAQFAKWKEIDTNFERILSKLD</sequence>
<proteinExistence type="predicted"/>
<dbReference type="AlphaFoldDB" id="A0A256A3M8"/>
<feature type="chain" id="PRO_5013146644" description="Tetratricopeptide repeat protein" evidence="1">
    <location>
        <begin position="21"/>
        <end position="394"/>
    </location>
</feature>